<evidence type="ECO:0000313" key="2">
    <source>
        <dbReference type="EMBL" id="ALQ35524.1"/>
    </source>
</evidence>
<dbReference type="Pfam" id="PF20081">
    <property type="entry name" value="DUF6475"/>
    <property type="match status" value="1"/>
</dbReference>
<evidence type="ECO:0000313" key="3">
    <source>
        <dbReference type="Proteomes" id="UP000068516"/>
    </source>
</evidence>
<dbReference type="RefSeq" id="WP_029495182.1">
    <property type="nucleotide sequence ID" value="NZ_ATKH01000063.1"/>
</dbReference>
<dbReference type="AlphaFoldDB" id="A0AAC9A1A7"/>
<dbReference type="GeneID" id="60659216"/>
<dbReference type="Proteomes" id="UP000068516">
    <property type="component" value="Chromosome"/>
</dbReference>
<dbReference type="InterPro" id="IPR045521">
    <property type="entry name" value="DUF6475"/>
</dbReference>
<gene>
    <name evidence="2" type="ORF">RN92_06335</name>
</gene>
<dbReference type="EMBL" id="CP013336">
    <property type="protein sequence ID" value="ALQ35524.1"/>
    <property type="molecule type" value="Genomic_DNA"/>
</dbReference>
<protein>
    <recommendedName>
        <fullName evidence="1">DUF6475 domain-containing protein</fullName>
    </recommendedName>
</protein>
<reference evidence="2 3" key="1">
    <citation type="submission" date="2015-11" db="EMBL/GenBank/DDBJ databases">
        <authorList>
            <person name="Kook J.-K."/>
            <person name="Park S.-N."/>
            <person name="Lim Y.K."/>
            <person name="Jo E."/>
        </authorList>
    </citation>
    <scope>NUCLEOTIDE SEQUENCE [LARGE SCALE GENOMIC DNA]</scope>
    <source>
        <strain evidence="2 3">ChDC F206</strain>
    </source>
</reference>
<accession>A0AAC9A1A7</accession>
<evidence type="ECO:0000259" key="1">
    <source>
        <dbReference type="Pfam" id="PF20081"/>
    </source>
</evidence>
<name>A0AAC9A1A7_9FUSO</name>
<organism evidence="2 3">
    <name type="scientific">Fusobacterium hwasookii ChDC F206</name>
    <dbReference type="NCBI Taxonomy" id="1307443"/>
    <lineage>
        <taxon>Bacteria</taxon>
        <taxon>Fusobacteriati</taxon>
        <taxon>Fusobacteriota</taxon>
        <taxon>Fusobacteriia</taxon>
        <taxon>Fusobacteriales</taxon>
        <taxon>Fusobacteriaceae</taxon>
        <taxon>Fusobacterium</taxon>
    </lineage>
</organism>
<feature type="domain" description="DUF6475" evidence="1">
    <location>
        <begin position="101"/>
        <end position="165"/>
    </location>
</feature>
<sequence length="227" mass="25973">MTVNEFNKAFKPFLDYFLDGGDLPSAKKNLYCLALSDLTTEQLGNAFISMVRNRVYKNFPQIAEIRQYATHTTETELDDRVVLAKQMLKNSLIRYGSYNSVEFEDKGIHAVIDSLDGWQNLCSMSSDELEKFLTFEFAKIYKAYTRHNYPVTKAYIGYFDATNGTVNINKIGYRDMGKTLKLVSNKTQALKLQVSKNNFDIKEQQKNIQKLKNIIANAGIKGVDQEK</sequence>
<proteinExistence type="predicted"/>